<evidence type="ECO:0000313" key="6">
    <source>
        <dbReference type="Proteomes" id="UP000683360"/>
    </source>
</evidence>
<protein>
    <recommendedName>
        <fullName evidence="4">Laminin EGF-like domain-containing protein</fullName>
    </recommendedName>
</protein>
<keyword evidence="6" id="KW-1185">Reference proteome</keyword>
<comment type="caution">
    <text evidence="5">The sequence shown here is derived from an EMBL/GenBank/DDBJ whole genome shotgun (WGS) entry which is preliminary data.</text>
</comment>
<feature type="domain" description="Laminin EGF-like" evidence="4">
    <location>
        <begin position="725"/>
        <end position="763"/>
    </location>
</feature>
<dbReference type="Gene3D" id="2.20.100.10">
    <property type="entry name" value="Thrombospondin type-1 (TSP1) repeat"/>
    <property type="match status" value="1"/>
</dbReference>
<evidence type="ECO:0000259" key="4">
    <source>
        <dbReference type="SMART" id="SM00180"/>
    </source>
</evidence>
<keyword evidence="1" id="KW-0732">Signal</keyword>
<dbReference type="CDD" id="cd00055">
    <property type="entry name" value="EGF_Lam"/>
    <property type="match status" value="2"/>
</dbReference>
<accession>A0A8S3UG39</accession>
<dbReference type="PROSITE" id="PS50092">
    <property type="entry name" value="TSP1"/>
    <property type="match status" value="1"/>
</dbReference>
<feature type="domain" description="Laminin EGF-like" evidence="4">
    <location>
        <begin position="613"/>
        <end position="662"/>
    </location>
</feature>
<evidence type="ECO:0000256" key="3">
    <source>
        <dbReference type="ARBA" id="ARBA00023180"/>
    </source>
</evidence>
<gene>
    <name evidence="5" type="ORF">MEDL_53475</name>
</gene>
<dbReference type="SMART" id="SM00180">
    <property type="entry name" value="EGF_Lam"/>
    <property type="match status" value="2"/>
</dbReference>
<dbReference type="EMBL" id="CAJPWZ010002581">
    <property type="protein sequence ID" value="CAG2241265.1"/>
    <property type="molecule type" value="Genomic_DNA"/>
</dbReference>
<dbReference type="InterPro" id="IPR036383">
    <property type="entry name" value="TSP1_rpt_sf"/>
</dbReference>
<dbReference type="Pfam" id="PF19028">
    <property type="entry name" value="TSP1_spondin"/>
    <property type="match status" value="1"/>
</dbReference>
<dbReference type="SUPFAM" id="SSF57196">
    <property type="entry name" value="EGF/Laminin"/>
    <property type="match status" value="1"/>
</dbReference>
<evidence type="ECO:0000313" key="5">
    <source>
        <dbReference type="EMBL" id="CAG2241265.1"/>
    </source>
</evidence>
<dbReference type="OrthoDB" id="6090599at2759"/>
<dbReference type="AlphaFoldDB" id="A0A8S3UG39"/>
<keyword evidence="2" id="KW-1015">Disulfide bond</keyword>
<dbReference type="Gene3D" id="2.10.25.10">
    <property type="entry name" value="Laminin"/>
    <property type="match status" value="1"/>
</dbReference>
<dbReference type="InterPro" id="IPR002049">
    <property type="entry name" value="LE_dom"/>
</dbReference>
<reference evidence="5" key="1">
    <citation type="submission" date="2021-03" db="EMBL/GenBank/DDBJ databases">
        <authorList>
            <person name="Bekaert M."/>
        </authorList>
    </citation>
    <scope>NUCLEOTIDE SEQUENCE</scope>
</reference>
<dbReference type="InterPro" id="IPR000884">
    <property type="entry name" value="TSP1_rpt"/>
</dbReference>
<dbReference type="Proteomes" id="UP000683360">
    <property type="component" value="Unassembled WGS sequence"/>
</dbReference>
<evidence type="ECO:0000256" key="2">
    <source>
        <dbReference type="ARBA" id="ARBA00023157"/>
    </source>
</evidence>
<dbReference type="Gene3D" id="2.170.300.10">
    <property type="entry name" value="Tie2 ligand-binding domain superfamily"/>
    <property type="match status" value="1"/>
</dbReference>
<sequence>MGEAYPKLIMDSHIDIVTDSENLSVIWKGYRRVCEEQNLIMVYFQKAETNNNNFKMQLFIVISCLWSLIGCFVFGEEISLREKWKSQIKVGLADGKHLVDIFSTKPRSKVLNQINLLTNFIGTVDSLAAFIQEYNPKTEQKAYKELKKTFTDINKKLELTTDRGFGRDLREIYFELRNIEFSFLILNRFLEKLEELKCTSQDECEAGLQWTIKLFKNDFDIVDYYRHIFQTTLNGTRFSKMSLLQQVKETSGCNEKTILKFGTNLLLKLFKAEQIMVVYGKLAKTNTNSISQIRSWTHDMYGFRSALLRVVQECSSKKVCQAKCQNGKCVHLSMENRDMCCCPQYYDGISCKIHNQVILAMDTVAVMSTLNQVPKAGDIIDLKLATNLLIASMKCISFAYKTIQTVNTEAIQKHVLRTSDLGSFYNTYLSMTYLITSARTIMKCDKIVTHKYKKVKISRIAFHLQNALYKIDSYLNYRRDEDTFQPESLLVRVIKRNKNEACTSDFKTKIDNLLRQFHIAQANGFSVLLQVRHVLDTYSSTVLSLFEKRIKEQIQFSTDTTCSAEIDHSANVHCDQFHLVKNMYIENRCMKGYARNGTRYIRCKNISSDCLPCNCNTTGSLSPICNSETGQCQCKEDFLGRHCDMEEKQDCKLSGWTSWSACSKVCGVGGRQDRSRHIILPQKGRGKKCQGEKVETRICFKQCCNGTFECKDSSKCFMGIKCQPCNCDYKRSISGICQPINGACSCKSKYQGRRCQELKPKDCSGLDKTVYTSGVYTIFPGQWF</sequence>
<name>A0A8S3UG39_MYTED</name>
<dbReference type="PRINTS" id="PR00011">
    <property type="entry name" value="EGFLAMININ"/>
</dbReference>
<proteinExistence type="predicted"/>
<dbReference type="Pfam" id="PF00053">
    <property type="entry name" value="EGF_laminin"/>
    <property type="match status" value="2"/>
</dbReference>
<keyword evidence="3" id="KW-0325">Glycoprotein</keyword>
<dbReference type="SMART" id="SM00209">
    <property type="entry name" value="TSP1"/>
    <property type="match status" value="1"/>
</dbReference>
<dbReference type="InterPro" id="IPR044004">
    <property type="entry name" value="TSP1_spondin_dom"/>
</dbReference>
<organism evidence="5 6">
    <name type="scientific">Mytilus edulis</name>
    <name type="common">Blue mussel</name>
    <dbReference type="NCBI Taxonomy" id="6550"/>
    <lineage>
        <taxon>Eukaryota</taxon>
        <taxon>Metazoa</taxon>
        <taxon>Spiralia</taxon>
        <taxon>Lophotrochozoa</taxon>
        <taxon>Mollusca</taxon>
        <taxon>Bivalvia</taxon>
        <taxon>Autobranchia</taxon>
        <taxon>Pteriomorphia</taxon>
        <taxon>Mytilida</taxon>
        <taxon>Mytiloidea</taxon>
        <taxon>Mytilidae</taxon>
        <taxon>Mytilinae</taxon>
        <taxon>Mytilus</taxon>
    </lineage>
</organism>
<dbReference type="SUPFAM" id="SSF82895">
    <property type="entry name" value="TSP-1 type 1 repeat"/>
    <property type="match status" value="1"/>
</dbReference>
<evidence type="ECO:0000256" key="1">
    <source>
        <dbReference type="ARBA" id="ARBA00022729"/>
    </source>
</evidence>